<protein>
    <submittedName>
        <fullName evidence="2">HDOD domain-containing protein</fullName>
    </submittedName>
</protein>
<dbReference type="KEGG" id="mech:Q9L42_013125"/>
<feature type="domain" description="HDOD" evidence="1">
    <location>
        <begin position="33"/>
        <end position="220"/>
    </location>
</feature>
<dbReference type="InterPro" id="IPR052340">
    <property type="entry name" value="RNase_Y/CdgJ"/>
</dbReference>
<organism evidence="2 3">
    <name type="scientific">Methylomarinum roseum</name>
    <dbReference type="NCBI Taxonomy" id="3067653"/>
    <lineage>
        <taxon>Bacteria</taxon>
        <taxon>Pseudomonadati</taxon>
        <taxon>Pseudomonadota</taxon>
        <taxon>Gammaproteobacteria</taxon>
        <taxon>Methylococcales</taxon>
        <taxon>Methylococcaceae</taxon>
        <taxon>Methylomarinum</taxon>
    </lineage>
</organism>
<dbReference type="SUPFAM" id="SSF109604">
    <property type="entry name" value="HD-domain/PDEase-like"/>
    <property type="match status" value="1"/>
</dbReference>
<evidence type="ECO:0000313" key="3">
    <source>
        <dbReference type="Proteomes" id="UP001225378"/>
    </source>
</evidence>
<evidence type="ECO:0000313" key="2">
    <source>
        <dbReference type="EMBL" id="XBS19308.1"/>
    </source>
</evidence>
<dbReference type="EMBL" id="CP157743">
    <property type="protein sequence ID" value="XBS19308.1"/>
    <property type="molecule type" value="Genomic_DNA"/>
</dbReference>
<dbReference type="PANTHER" id="PTHR33525:SF3">
    <property type="entry name" value="RIBONUCLEASE Y"/>
    <property type="match status" value="1"/>
</dbReference>
<dbReference type="Gene3D" id="1.10.3210.10">
    <property type="entry name" value="Hypothetical protein af1432"/>
    <property type="match status" value="1"/>
</dbReference>
<gene>
    <name evidence="2" type="ORF">Q9L42_013125</name>
</gene>
<dbReference type="InterPro" id="IPR003607">
    <property type="entry name" value="HD/PDEase_dom"/>
</dbReference>
<dbReference type="CDD" id="cd00077">
    <property type="entry name" value="HDc"/>
    <property type="match status" value="1"/>
</dbReference>
<dbReference type="AlphaFoldDB" id="A0AAU7NQU3"/>
<reference evidence="2 3" key="1">
    <citation type="journal article" date="2024" name="Microbiology">
        <title>Methylomarinum rosea sp. nov., a novel halophilic methanotrophic bacterium from the hypersaline Lake Elton.</title>
        <authorList>
            <person name="Suleimanov R.Z."/>
            <person name="Oshkin I.Y."/>
            <person name="Danilova O.V."/>
            <person name="Suzina N.E."/>
            <person name="Dedysh S.N."/>
        </authorList>
    </citation>
    <scope>NUCLEOTIDE SEQUENCE [LARGE SCALE GENOMIC DNA]</scope>
    <source>
        <strain evidence="2 3">Ch1-1</strain>
    </source>
</reference>
<sequence>MSDPVTPPQSANLAKNRLYLDCYKYMQSDKLALPTIPDVSFKIRRAINDKKANNSKIAKVVQIDPSITARLIKISNSPLYRGRRKIESCPEALTRLGLKVSQNIITAFAMKAVFTAKSHIIRRKMQDLWTHSSYVAAISAVFAHKTPGFDPDRAMLAGLIHDIGVVPILAYADKNADILTHPKDLAETIKELKNDIGIQIIRKWDFPSDFEDVINHSEDWYRDGGPEADYTDIVMISQLHSYIGKIDIKKMPKMDQLPAYKKLAAGHLDADQSINILDQARDEIDHIQQMLS</sequence>
<evidence type="ECO:0000259" key="1">
    <source>
        <dbReference type="PROSITE" id="PS51833"/>
    </source>
</evidence>
<dbReference type="Proteomes" id="UP001225378">
    <property type="component" value="Chromosome"/>
</dbReference>
<dbReference type="InterPro" id="IPR013976">
    <property type="entry name" value="HDOD"/>
</dbReference>
<dbReference type="Pfam" id="PF08668">
    <property type="entry name" value="HDOD"/>
    <property type="match status" value="1"/>
</dbReference>
<proteinExistence type="predicted"/>
<name>A0AAU7NQU3_9GAMM</name>
<dbReference type="PANTHER" id="PTHR33525">
    <property type="match status" value="1"/>
</dbReference>
<dbReference type="PROSITE" id="PS51833">
    <property type="entry name" value="HDOD"/>
    <property type="match status" value="1"/>
</dbReference>
<accession>A0AAU7NQU3</accession>
<dbReference type="RefSeq" id="WP_305907935.1">
    <property type="nucleotide sequence ID" value="NZ_CP157743.1"/>
</dbReference>
<keyword evidence="3" id="KW-1185">Reference proteome</keyword>